<proteinExistence type="predicted"/>
<protein>
    <submittedName>
        <fullName evidence="1">Uncharacterized protein</fullName>
    </submittedName>
</protein>
<evidence type="ECO:0000313" key="2">
    <source>
        <dbReference type="Proteomes" id="UP000809621"/>
    </source>
</evidence>
<dbReference type="EMBL" id="JAFEUM010000005">
    <property type="protein sequence ID" value="MBM7037545.1"/>
    <property type="molecule type" value="Genomic_DNA"/>
</dbReference>
<accession>A0ABS2HJ56</accession>
<keyword evidence="2" id="KW-1185">Reference proteome</keyword>
<gene>
    <name evidence="1" type="ORF">JQC93_14110</name>
</gene>
<name>A0ABS2HJ56_9VIBR</name>
<evidence type="ECO:0000313" key="1">
    <source>
        <dbReference type="EMBL" id="MBM7037545.1"/>
    </source>
</evidence>
<comment type="caution">
    <text evidence="1">The sequence shown here is derived from an EMBL/GenBank/DDBJ whole genome shotgun (WGS) entry which is preliminary data.</text>
</comment>
<sequence length="92" mass="10453">MHHRIFGLLKESHMQMTMTEEFWIAEGGLECVYGQLRNSGFVSHSCGLTACDIHLFAIPDGWVIHSTSGSVTVRKGFNTLENRWIRGSWNDL</sequence>
<dbReference type="Proteomes" id="UP000809621">
    <property type="component" value="Unassembled WGS sequence"/>
</dbReference>
<dbReference type="RefSeq" id="WP_205159060.1">
    <property type="nucleotide sequence ID" value="NZ_JAFEUM010000005.1"/>
</dbReference>
<organism evidence="1 2">
    <name type="scientific">Vibrio ulleungensis</name>
    <dbReference type="NCBI Taxonomy" id="2807619"/>
    <lineage>
        <taxon>Bacteria</taxon>
        <taxon>Pseudomonadati</taxon>
        <taxon>Pseudomonadota</taxon>
        <taxon>Gammaproteobacteria</taxon>
        <taxon>Vibrionales</taxon>
        <taxon>Vibrionaceae</taxon>
        <taxon>Vibrio</taxon>
    </lineage>
</organism>
<reference evidence="1 2" key="1">
    <citation type="submission" date="2021-02" db="EMBL/GenBank/DDBJ databases">
        <authorList>
            <person name="Park J.-S."/>
        </authorList>
    </citation>
    <scope>NUCLEOTIDE SEQUENCE [LARGE SCALE GENOMIC DNA]</scope>
    <source>
        <strain evidence="1 2">188UL20-2</strain>
    </source>
</reference>